<evidence type="ECO:0000256" key="2">
    <source>
        <dbReference type="ARBA" id="ARBA00005722"/>
    </source>
</evidence>
<gene>
    <name evidence="7" type="ORF">JCM7686_2138</name>
</gene>
<dbReference type="InterPro" id="IPR010583">
    <property type="entry name" value="MipA"/>
</dbReference>
<comment type="subcellular location">
    <subcellularLocation>
        <location evidence="1">Cell outer membrane</location>
    </subcellularLocation>
</comment>
<dbReference type="RefSeq" id="WP_020950857.1">
    <property type="nucleotide sequence ID" value="NC_022041.1"/>
</dbReference>
<comment type="similarity">
    <text evidence="2">Belongs to the MipA/OmpV family.</text>
</comment>
<organism evidence="7 8">
    <name type="scientific">Paracoccus aminophilus JCM 7686</name>
    <dbReference type="NCBI Taxonomy" id="1367847"/>
    <lineage>
        <taxon>Bacteria</taxon>
        <taxon>Pseudomonadati</taxon>
        <taxon>Pseudomonadota</taxon>
        <taxon>Alphaproteobacteria</taxon>
        <taxon>Rhodobacterales</taxon>
        <taxon>Paracoccaceae</taxon>
        <taxon>Paracoccus</taxon>
    </lineage>
</organism>
<dbReference type="PANTHER" id="PTHR38776:SF1">
    <property type="entry name" value="MLTA-INTERACTING PROTEIN-RELATED"/>
    <property type="match status" value="1"/>
</dbReference>
<keyword evidence="8" id="KW-1185">Reference proteome</keyword>
<accession>S5XPF7</accession>
<proteinExistence type="inferred from homology"/>
<dbReference type="KEGG" id="pami:JCM7686_2138"/>
<evidence type="ECO:0000256" key="3">
    <source>
        <dbReference type="ARBA" id="ARBA00022729"/>
    </source>
</evidence>
<evidence type="ECO:0000256" key="1">
    <source>
        <dbReference type="ARBA" id="ARBA00004442"/>
    </source>
</evidence>
<sequence>MRYLLPLMLIAAPLATPAVAQDLSGYGIAGDVGLGAEYGPGYLGSDDNKTSPWLILRNGTLIRPGQTADDADGFSILPSFGYQGRRDAKDYDALAGMKDIKRAGEVGLKVGYDMGPTSSYLTLRKGFGGHSGLTGEFGASYRIDASDKLSFWGNVEAQYGNKKFNDTYFGVTPEESLTSRYGTYSAGGGIYGASIGLEARYSLTEKTAIVGEVEYQRLLGDSGDSPLVQDKNQPSVKLGIVRHFDFRF</sequence>
<evidence type="ECO:0000313" key="8">
    <source>
        <dbReference type="Proteomes" id="UP000015480"/>
    </source>
</evidence>
<dbReference type="STRING" id="1367847.JCM7686_2138"/>
<evidence type="ECO:0000256" key="4">
    <source>
        <dbReference type="ARBA" id="ARBA00023136"/>
    </source>
</evidence>
<dbReference type="HOGENOM" id="CLU_062990_2_1_5"/>
<dbReference type="AlphaFoldDB" id="S5XPF7"/>
<dbReference type="EMBL" id="CP006650">
    <property type="protein sequence ID" value="AGT09219.1"/>
    <property type="molecule type" value="Genomic_DNA"/>
</dbReference>
<feature type="chain" id="PRO_5004534400" evidence="6">
    <location>
        <begin position="21"/>
        <end position="248"/>
    </location>
</feature>
<dbReference type="PANTHER" id="PTHR38776">
    <property type="entry name" value="MLTA-INTERACTING PROTEIN-RELATED"/>
    <property type="match status" value="1"/>
</dbReference>
<keyword evidence="4" id="KW-0472">Membrane</keyword>
<keyword evidence="3 6" id="KW-0732">Signal</keyword>
<name>S5XPF7_PARAH</name>
<dbReference type="Proteomes" id="UP000015480">
    <property type="component" value="Chromosome"/>
</dbReference>
<dbReference type="PATRIC" id="fig|1367847.3.peg.2133"/>
<dbReference type="Pfam" id="PF06629">
    <property type="entry name" value="MipA"/>
    <property type="match status" value="1"/>
</dbReference>
<reference evidence="7 8" key="1">
    <citation type="journal article" date="2014" name="BMC Genomics">
        <title>Architecture and functions of a multipartite genome of the methylotrophic bacterium Paracoccus aminophilus JCM 7686, containing primary and secondary chromids.</title>
        <authorList>
            <person name="Dziewit L."/>
            <person name="Czarnecki J."/>
            <person name="Wibberg D."/>
            <person name="Radlinska M."/>
            <person name="Mrozek P."/>
            <person name="Szymczak M."/>
            <person name="Schluter A."/>
            <person name="Puhler A."/>
            <person name="Bartosik D."/>
        </authorList>
    </citation>
    <scope>NUCLEOTIDE SEQUENCE [LARGE SCALE GENOMIC DNA]</scope>
    <source>
        <strain evidence="7">JCM 7686</strain>
    </source>
</reference>
<dbReference type="OrthoDB" id="5462484at2"/>
<evidence type="ECO:0000313" key="7">
    <source>
        <dbReference type="EMBL" id="AGT09219.1"/>
    </source>
</evidence>
<keyword evidence="5" id="KW-0998">Cell outer membrane</keyword>
<dbReference type="GO" id="GO:0009279">
    <property type="term" value="C:cell outer membrane"/>
    <property type="evidence" value="ECO:0007669"/>
    <property type="project" value="UniProtKB-SubCell"/>
</dbReference>
<protein>
    <submittedName>
        <fullName evidence="7">MltA-interacting MipA</fullName>
    </submittedName>
</protein>
<dbReference type="eggNOG" id="COG3713">
    <property type="taxonomic scope" value="Bacteria"/>
</dbReference>
<evidence type="ECO:0000256" key="6">
    <source>
        <dbReference type="SAM" id="SignalP"/>
    </source>
</evidence>
<evidence type="ECO:0000256" key="5">
    <source>
        <dbReference type="ARBA" id="ARBA00023237"/>
    </source>
</evidence>
<feature type="signal peptide" evidence="6">
    <location>
        <begin position="1"/>
        <end position="20"/>
    </location>
</feature>